<reference evidence="20 21" key="1">
    <citation type="submission" date="2014-06" db="EMBL/GenBank/DDBJ databases">
        <authorList>
            <person name="Swart Estienne"/>
        </authorList>
    </citation>
    <scope>NUCLEOTIDE SEQUENCE [LARGE SCALE GENOMIC DNA]</scope>
    <source>
        <strain evidence="20 21">130c</strain>
    </source>
</reference>
<evidence type="ECO:0000256" key="10">
    <source>
        <dbReference type="ARBA" id="ARBA00022801"/>
    </source>
</evidence>
<feature type="region of interest" description="Disordered" evidence="18">
    <location>
        <begin position="594"/>
        <end position="617"/>
    </location>
</feature>
<dbReference type="AlphaFoldDB" id="A0A078AEK1"/>
<keyword evidence="12 16" id="KW-0234">DNA repair</keyword>
<evidence type="ECO:0000256" key="15">
    <source>
        <dbReference type="ARBA" id="ARBA00023254"/>
    </source>
</evidence>
<dbReference type="InParanoid" id="A0A078AEK1"/>
<evidence type="ECO:0000313" key="21">
    <source>
        <dbReference type="Proteomes" id="UP000039865"/>
    </source>
</evidence>
<proteinExistence type="inferred from homology"/>
<evidence type="ECO:0000256" key="11">
    <source>
        <dbReference type="ARBA" id="ARBA00022839"/>
    </source>
</evidence>
<dbReference type="InterPro" id="IPR007281">
    <property type="entry name" value="Mre11_DNA-bd"/>
</dbReference>
<dbReference type="Proteomes" id="UP000039865">
    <property type="component" value="Unassembled WGS sequence"/>
</dbReference>
<evidence type="ECO:0000256" key="14">
    <source>
        <dbReference type="ARBA" id="ARBA00023242"/>
    </source>
</evidence>
<keyword evidence="5" id="KW-0158">Chromosome</keyword>
<dbReference type="GO" id="GO:0030870">
    <property type="term" value="C:Mre11 complex"/>
    <property type="evidence" value="ECO:0007669"/>
    <property type="project" value="UniProtKB-UniRule"/>
</dbReference>
<comment type="similarity">
    <text evidence="4 16">Belongs to the MRE11/RAD32 family.</text>
</comment>
<dbReference type="EMBL" id="CCKQ01007908">
    <property type="protein sequence ID" value="CDW79338.1"/>
    <property type="molecule type" value="Genomic_DNA"/>
</dbReference>
<dbReference type="GO" id="GO:0035861">
    <property type="term" value="C:site of double-strand break"/>
    <property type="evidence" value="ECO:0007669"/>
    <property type="project" value="TreeGrafter"/>
</dbReference>
<dbReference type="Gene3D" id="3.60.21.10">
    <property type="match status" value="1"/>
</dbReference>
<keyword evidence="15 16" id="KW-0469">Meiosis</keyword>
<dbReference type="Pfam" id="PF00149">
    <property type="entry name" value="Metallophos"/>
    <property type="match status" value="1"/>
</dbReference>
<dbReference type="PANTHER" id="PTHR10139">
    <property type="entry name" value="DOUBLE-STRAND BREAK REPAIR PROTEIN MRE11"/>
    <property type="match status" value="1"/>
</dbReference>
<evidence type="ECO:0000256" key="12">
    <source>
        <dbReference type="ARBA" id="ARBA00023204"/>
    </source>
</evidence>
<name>A0A078AEK1_STYLE</name>
<evidence type="ECO:0000313" key="20">
    <source>
        <dbReference type="EMBL" id="CDW79338.1"/>
    </source>
</evidence>
<keyword evidence="7" id="KW-0479">Metal-binding</keyword>
<keyword evidence="11 16" id="KW-0269">Exonuclease</keyword>
<dbReference type="OrthoDB" id="30417at2759"/>
<dbReference type="GO" id="GO:0030145">
    <property type="term" value="F:manganese ion binding"/>
    <property type="evidence" value="ECO:0007669"/>
    <property type="project" value="UniProtKB-UniRule"/>
</dbReference>
<dbReference type="CDD" id="cd00840">
    <property type="entry name" value="MPP_Mre11_N"/>
    <property type="match status" value="1"/>
</dbReference>
<dbReference type="SMART" id="SM01347">
    <property type="entry name" value="Mre11_DNA_bind"/>
    <property type="match status" value="1"/>
</dbReference>
<organism evidence="20 21">
    <name type="scientific">Stylonychia lemnae</name>
    <name type="common">Ciliate</name>
    <dbReference type="NCBI Taxonomy" id="5949"/>
    <lineage>
        <taxon>Eukaryota</taxon>
        <taxon>Sar</taxon>
        <taxon>Alveolata</taxon>
        <taxon>Ciliophora</taxon>
        <taxon>Intramacronucleata</taxon>
        <taxon>Spirotrichea</taxon>
        <taxon>Stichotrichia</taxon>
        <taxon>Sporadotrichida</taxon>
        <taxon>Oxytrichidae</taxon>
        <taxon>Stylonychinae</taxon>
        <taxon>Stylonychia</taxon>
    </lineage>
</organism>
<evidence type="ECO:0000256" key="5">
    <source>
        <dbReference type="ARBA" id="ARBA00022454"/>
    </source>
</evidence>
<dbReference type="GO" id="GO:0006303">
    <property type="term" value="P:double-strand break repair via nonhomologous end joining"/>
    <property type="evidence" value="ECO:0007669"/>
    <property type="project" value="TreeGrafter"/>
</dbReference>
<dbReference type="GO" id="GO:0042138">
    <property type="term" value="P:meiotic DNA double-strand break formation"/>
    <property type="evidence" value="ECO:0007669"/>
    <property type="project" value="TreeGrafter"/>
</dbReference>
<evidence type="ECO:0000256" key="2">
    <source>
        <dbReference type="ARBA" id="ARBA00004123"/>
    </source>
</evidence>
<evidence type="ECO:0000256" key="3">
    <source>
        <dbReference type="ARBA" id="ARBA00004286"/>
    </source>
</evidence>
<evidence type="ECO:0000256" key="18">
    <source>
        <dbReference type="SAM" id="MobiDB-lite"/>
    </source>
</evidence>
<dbReference type="SUPFAM" id="SSF56300">
    <property type="entry name" value="Metallo-dependent phosphatases"/>
    <property type="match status" value="1"/>
</dbReference>
<dbReference type="GO" id="GO:0000723">
    <property type="term" value="P:telomere maintenance"/>
    <property type="evidence" value="ECO:0007669"/>
    <property type="project" value="TreeGrafter"/>
</dbReference>
<dbReference type="PANTHER" id="PTHR10139:SF1">
    <property type="entry name" value="DOUBLE-STRAND BREAK REPAIR PROTEIN MRE11"/>
    <property type="match status" value="1"/>
</dbReference>
<comment type="subcellular location">
    <subcellularLocation>
        <location evidence="3">Chromosome</location>
    </subcellularLocation>
    <subcellularLocation>
        <location evidence="2 16">Nucleus</location>
    </subcellularLocation>
</comment>
<keyword evidence="21" id="KW-1185">Reference proteome</keyword>
<dbReference type="GO" id="GO:0000724">
    <property type="term" value="P:double-strand break repair via homologous recombination"/>
    <property type="evidence" value="ECO:0007669"/>
    <property type="project" value="TreeGrafter"/>
</dbReference>
<feature type="compositionally biased region" description="Low complexity" evidence="18">
    <location>
        <begin position="594"/>
        <end position="605"/>
    </location>
</feature>
<comment type="function">
    <text evidence="16">Core component of the MRN complex, which plays a central role in double-strand break (DSB) repair, DNA recombination, maintenance of telomere integrity and meiosis. The MRN complex is involved in the repair of DNA double-strand breaks (DSBs) via homologous recombination (HR), an error-free mechanism which primarily occurs during S and G2 phases. The complex (1) mediates the end resection of damaged DNA, which generates proper single-stranded DNA, a key initial steps in HR, and is (2) required for the recruitment of other repair factors and efficient activation of ATM and ATR upon DNA damage. Within the MRN complex, MRE11 possesses both single-strand endonuclease activity and double-strand-specific 3'-5' exonuclease activity. MRE11 first endonucleolytically cleaves the 5' strand at DNA DSB ends to prevent non-homologous end joining (NHEJ) and licence HR. It then generates a single-stranded DNA gap via 3' to 5' exonucleolytic degradation, which is required for single-strand invasion and recombination.</text>
</comment>
<dbReference type="InterPro" id="IPR038487">
    <property type="entry name" value="Mre11_capping_dom"/>
</dbReference>
<feature type="compositionally biased region" description="Polar residues" evidence="18">
    <location>
        <begin position="515"/>
        <end position="534"/>
    </location>
</feature>
<dbReference type="GO" id="GO:0008296">
    <property type="term" value="F:3'-5'-DNA exonuclease activity"/>
    <property type="evidence" value="ECO:0007669"/>
    <property type="project" value="InterPro"/>
</dbReference>
<keyword evidence="14 16" id="KW-0539">Nucleus</keyword>
<dbReference type="InterPro" id="IPR029052">
    <property type="entry name" value="Metallo-depent_PP-like"/>
</dbReference>
<dbReference type="InterPro" id="IPR041796">
    <property type="entry name" value="Mre11_N"/>
</dbReference>
<feature type="region of interest" description="Disordered" evidence="18">
    <location>
        <begin position="498"/>
        <end position="535"/>
    </location>
</feature>
<evidence type="ECO:0000256" key="1">
    <source>
        <dbReference type="ARBA" id="ARBA00001936"/>
    </source>
</evidence>
<accession>A0A078AEK1</accession>
<feature type="active site" description="Proton donor" evidence="17">
    <location>
        <position position="105"/>
    </location>
</feature>
<gene>
    <name evidence="20" type="primary">Contig15188.g16177</name>
    <name evidence="20" type="ORF">STYLEM_8325</name>
</gene>
<keyword evidence="10 16" id="KW-0378">Hydrolase</keyword>
<evidence type="ECO:0000256" key="17">
    <source>
        <dbReference type="PIRSR" id="PIRSR000882-1"/>
    </source>
</evidence>
<protein>
    <recommendedName>
        <fullName evidence="16">Double-strand break repair protein</fullName>
    </recommendedName>
</protein>
<evidence type="ECO:0000256" key="4">
    <source>
        <dbReference type="ARBA" id="ARBA00009028"/>
    </source>
</evidence>
<dbReference type="GO" id="GO:0007095">
    <property type="term" value="P:mitotic G2 DNA damage checkpoint signaling"/>
    <property type="evidence" value="ECO:0007669"/>
    <property type="project" value="TreeGrafter"/>
</dbReference>
<evidence type="ECO:0000256" key="9">
    <source>
        <dbReference type="ARBA" id="ARBA00022763"/>
    </source>
</evidence>
<dbReference type="Gene3D" id="3.30.110.110">
    <property type="entry name" value="Mre11, capping domain"/>
    <property type="match status" value="1"/>
</dbReference>
<comment type="cofactor">
    <cofactor evidence="1 16">
        <name>Mn(2+)</name>
        <dbReference type="ChEBI" id="CHEBI:29035"/>
    </cofactor>
</comment>
<evidence type="ECO:0000256" key="13">
    <source>
        <dbReference type="ARBA" id="ARBA00023211"/>
    </source>
</evidence>
<sequence>MISTDNHLGYKENDRVRSNDSFLAFQEVLATANGTPNLDYLLLGGDLFHDHKPSRKTFFKLQQMMNQYVFGEQNIQFQTYQYKEANYNNENLSVKLPIFIIHGNHDDPSGLEYLSNIDLMNSNNYVNYFGKVTNIEDIEVVPILFVKGQTKLALYGIGNMKDERLNIAFENKKIKFKRPLNNKDDWFNILVLHQNKYKGMHLGMNRRNSLTEGMIPKFIHLVIWAHEHESIPTLTECHENGVHFLQPGSTVATSLIQAESKDKHCFYLQVYKTSFKVQALRLQNIRPFIFENIELSRVQPTLDPRNNAQIEDYLIKKIESMLAKVDATNKIDELKLPLIRLKIEHSGFPVFRSKKLNDYFTQRIANNQDFLHFHKKLDKLSSYQNGYNNGDGASKSMTGGTQDVNLMVSGPGLPGIDDDENQSLLQSIFKRKMAGEIERYVNSGDAHRLELFFDNEVFKRSYKDLNSAFQEMFNQDQDEVIDTRDTFQQNDMEQIEQQRHTYQSLKRSNYDQRQNKTSVGGNGQSETASASKAANASVPGNMFQIGRYTSTLGNQSVIRQIISQKNEQAKEQYLQEKQDFDSIFGDTNINPNLNSAAVASDSNNNQRNTSGKQIKEYDMDDDLDIRIDDKKF</sequence>
<dbReference type="GO" id="GO:0000014">
    <property type="term" value="F:single-stranded DNA endodeoxyribonuclease activity"/>
    <property type="evidence" value="ECO:0007669"/>
    <property type="project" value="TreeGrafter"/>
</dbReference>
<dbReference type="InterPro" id="IPR004843">
    <property type="entry name" value="Calcineurin-like_PHP"/>
</dbReference>
<evidence type="ECO:0000259" key="19">
    <source>
        <dbReference type="SMART" id="SM01347"/>
    </source>
</evidence>
<keyword evidence="8 16" id="KW-0255">Endonuclease</keyword>
<dbReference type="InterPro" id="IPR003701">
    <property type="entry name" value="Mre11"/>
</dbReference>
<keyword evidence="6 16" id="KW-0540">Nuclease</keyword>
<dbReference type="Pfam" id="PF04152">
    <property type="entry name" value="Mre11_DNA_bind"/>
    <property type="match status" value="1"/>
</dbReference>
<evidence type="ECO:0000256" key="7">
    <source>
        <dbReference type="ARBA" id="ARBA00022723"/>
    </source>
</evidence>
<dbReference type="GO" id="GO:0097552">
    <property type="term" value="P:mitochondrial double-strand break repair via homologous recombination"/>
    <property type="evidence" value="ECO:0007669"/>
    <property type="project" value="TreeGrafter"/>
</dbReference>
<keyword evidence="9 16" id="KW-0227">DNA damage</keyword>
<dbReference type="PIRSF" id="PIRSF000882">
    <property type="entry name" value="DSB_repair_MRE11"/>
    <property type="match status" value="1"/>
</dbReference>
<feature type="domain" description="Mre11 DNA-binding" evidence="19">
    <location>
        <begin position="275"/>
        <end position="472"/>
    </location>
</feature>
<keyword evidence="13 16" id="KW-0464">Manganese</keyword>
<evidence type="ECO:0000256" key="16">
    <source>
        <dbReference type="PIRNR" id="PIRNR000882"/>
    </source>
</evidence>
<evidence type="ECO:0000256" key="6">
    <source>
        <dbReference type="ARBA" id="ARBA00022722"/>
    </source>
</evidence>
<evidence type="ECO:0000256" key="8">
    <source>
        <dbReference type="ARBA" id="ARBA00022759"/>
    </source>
</evidence>